<keyword evidence="7" id="KW-0812">Transmembrane</keyword>
<dbReference type="Proteomes" id="UP000781932">
    <property type="component" value="Unassembled WGS sequence"/>
</dbReference>
<dbReference type="GO" id="GO:0016705">
    <property type="term" value="F:oxidoreductase activity, acting on paired donors, with incorporation or reduction of molecular oxygen"/>
    <property type="evidence" value="ECO:0007669"/>
    <property type="project" value="InterPro"/>
</dbReference>
<dbReference type="OrthoDB" id="3945418at2759"/>
<dbReference type="PANTHER" id="PTHR24305:SF152">
    <property type="entry name" value="P450, PUTATIVE (EUROFUNG)-RELATED"/>
    <property type="match status" value="1"/>
</dbReference>
<keyword evidence="2 5" id="KW-0349">Heme</keyword>
<dbReference type="AlphaFoldDB" id="A0A9P6IBQ5"/>
<organism evidence="8 9">
    <name type="scientific">Colletotrichum karsti</name>
    <dbReference type="NCBI Taxonomy" id="1095194"/>
    <lineage>
        <taxon>Eukaryota</taxon>
        <taxon>Fungi</taxon>
        <taxon>Dikarya</taxon>
        <taxon>Ascomycota</taxon>
        <taxon>Pezizomycotina</taxon>
        <taxon>Sordariomycetes</taxon>
        <taxon>Hypocreomycetidae</taxon>
        <taxon>Glomerellales</taxon>
        <taxon>Glomerellaceae</taxon>
        <taxon>Colletotrichum</taxon>
        <taxon>Colletotrichum boninense species complex</taxon>
    </lineage>
</organism>
<dbReference type="GeneID" id="62158900"/>
<keyword evidence="4 5" id="KW-0408">Iron</keyword>
<reference evidence="8" key="1">
    <citation type="submission" date="2020-03" db="EMBL/GenBank/DDBJ databases">
        <authorList>
            <person name="He L."/>
        </authorList>
    </citation>
    <scope>NUCLEOTIDE SEQUENCE</scope>
    <source>
        <strain evidence="8">CkLH20</strain>
    </source>
</reference>
<evidence type="ECO:0000256" key="5">
    <source>
        <dbReference type="PIRSR" id="PIRSR602401-1"/>
    </source>
</evidence>
<dbReference type="RefSeq" id="XP_038749025.1">
    <property type="nucleotide sequence ID" value="XM_038885826.1"/>
</dbReference>
<keyword evidence="9" id="KW-1185">Reference proteome</keyword>
<protein>
    <submittedName>
        <fullName evidence="8">Elymoclavine monooxygenase</fullName>
    </submittedName>
</protein>
<gene>
    <name evidence="8" type="ORF">CkaCkLH20_03107</name>
</gene>
<dbReference type="PRINTS" id="PR00463">
    <property type="entry name" value="EP450I"/>
</dbReference>
<dbReference type="Pfam" id="PF00067">
    <property type="entry name" value="p450"/>
    <property type="match status" value="1"/>
</dbReference>
<dbReference type="EMBL" id="JAATWM020000007">
    <property type="protein sequence ID" value="KAF9879564.1"/>
    <property type="molecule type" value="Genomic_DNA"/>
</dbReference>
<comment type="caution">
    <text evidence="8">The sequence shown here is derived from an EMBL/GenBank/DDBJ whole genome shotgun (WGS) entry which is preliminary data.</text>
</comment>
<comment type="similarity">
    <text evidence="6">Belongs to the cytochrome P450 family.</text>
</comment>
<dbReference type="InterPro" id="IPR050121">
    <property type="entry name" value="Cytochrome_P450_monoxygenase"/>
</dbReference>
<keyword evidence="7" id="KW-0472">Membrane</keyword>
<feature type="transmembrane region" description="Helical" evidence="7">
    <location>
        <begin position="18"/>
        <end position="37"/>
    </location>
</feature>
<keyword evidence="3 5" id="KW-0479">Metal-binding</keyword>
<keyword evidence="6 8" id="KW-0503">Monooxygenase</keyword>
<dbReference type="InterPro" id="IPR036396">
    <property type="entry name" value="Cyt_P450_sf"/>
</dbReference>
<evidence type="ECO:0000313" key="8">
    <source>
        <dbReference type="EMBL" id="KAF9879564.1"/>
    </source>
</evidence>
<reference evidence="8" key="2">
    <citation type="submission" date="2020-11" db="EMBL/GenBank/DDBJ databases">
        <title>Whole genome sequencing of Colletotrichum sp.</title>
        <authorList>
            <person name="Li H."/>
        </authorList>
    </citation>
    <scope>NUCLEOTIDE SEQUENCE</scope>
    <source>
        <strain evidence="8">CkLH20</strain>
    </source>
</reference>
<evidence type="ECO:0000256" key="7">
    <source>
        <dbReference type="SAM" id="Phobius"/>
    </source>
</evidence>
<dbReference type="InterPro" id="IPR017972">
    <property type="entry name" value="Cyt_P450_CS"/>
</dbReference>
<evidence type="ECO:0000256" key="3">
    <source>
        <dbReference type="ARBA" id="ARBA00022723"/>
    </source>
</evidence>
<dbReference type="PROSITE" id="PS51257">
    <property type="entry name" value="PROKAR_LIPOPROTEIN"/>
    <property type="match status" value="1"/>
</dbReference>
<comment type="cofactor">
    <cofactor evidence="1 5">
        <name>heme</name>
        <dbReference type="ChEBI" id="CHEBI:30413"/>
    </cofactor>
</comment>
<dbReference type="CDD" id="cd11062">
    <property type="entry name" value="CYP58-like"/>
    <property type="match status" value="1"/>
</dbReference>
<dbReference type="GO" id="GO:0020037">
    <property type="term" value="F:heme binding"/>
    <property type="evidence" value="ECO:0007669"/>
    <property type="project" value="InterPro"/>
</dbReference>
<evidence type="ECO:0000256" key="6">
    <source>
        <dbReference type="RuleBase" id="RU000461"/>
    </source>
</evidence>
<evidence type="ECO:0000256" key="4">
    <source>
        <dbReference type="ARBA" id="ARBA00023004"/>
    </source>
</evidence>
<dbReference type="PROSITE" id="PS00086">
    <property type="entry name" value="CYTOCHROME_P450"/>
    <property type="match status" value="1"/>
</dbReference>
<dbReference type="Gene3D" id="1.10.630.10">
    <property type="entry name" value="Cytochrome P450"/>
    <property type="match status" value="1"/>
</dbReference>
<dbReference type="PRINTS" id="PR00385">
    <property type="entry name" value="P450"/>
</dbReference>
<dbReference type="GO" id="GO:0005506">
    <property type="term" value="F:iron ion binding"/>
    <property type="evidence" value="ECO:0007669"/>
    <property type="project" value="InterPro"/>
</dbReference>
<feature type="binding site" description="axial binding residue" evidence="5">
    <location>
        <position position="452"/>
    </location>
    <ligand>
        <name>heme</name>
        <dbReference type="ChEBI" id="CHEBI:30413"/>
    </ligand>
    <ligandPart>
        <name>Fe</name>
        <dbReference type="ChEBI" id="CHEBI:18248"/>
    </ligandPart>
</feature>
<dbReference type="InterPro" id="IPR001128">
    <property type="entry name" value="Cyt_P450"/>
</dbReference>
<proteinExistence type="inferred from homology"/>
<evidence type="ECO:0000313" key="9">
    <source>
        <dbReference type="Proteomes" id="UP000781932"/>
    </source>
</evidence>
<accession>A0A9P6IBQ5</accession>
<sequence length="508" mass="57549">MAKIHSVLNVIPISGTQMLLLGCFLYVVGLVTYRLFFHPLRNIPGPWYAAATGWYEFYQDVILDGHFVKEYPGLHSKYGPVVRVSPSRVHVSDPNYFREVYGKGTKYLKDPDFFTTAGGIKYSIIMLIDPQQHKQRRDTVKSLFSSGQMHQLAPVVLDVVKRAMDRAQRSYERGVPLNIQALYQAITVDTIMPVLFDRQMNLVDSDEEEPPFLDVMDKFANNFLITKHLPILNWLAVNMPMSLAAKLVPGYASFRKQCAVWIQEIEDKQSKGNKTASDGRLTYFDLLLGAESSTLHGLGRDVFVDEAFALCFAGTDSTSYGLSLGTYYLLRNPDKLGKMLDELRTVETNEDGLSEYRDIHSLPYLAAVCKEILRLSSPVPGIFPRRVPSGGAHVAGHFIPEGSTVSQAIRIIHHNPDLFYEPEKFIPERWLGSDGWELEKWFVPFSKGPRACLGLNISYLEMYLCIANFFNRFDMSLYQTDETTTQWKDSSAALILKHVKVTIDSIKT</sequence>
<keyword evidence="6" id="KW-0560">Oxidoreductase</keyword>
<dbReference type="PANTHER" id="PTHR24305">
    <property type="entry name" value="CYTOCHROME P450"/>
    <property type="match status" value="1"/>
</dbReference>
<evidence type="ECO:0000256" key="1">
    <source>
        <dbReference type="ARBA" id="ARBA00001971"/>
    </source>
</evidence>
<dbReference type="GO" id="GO:0004497">
    <property type="term" value="F:monooxygenase activity"/>
    <property type="evidence" value="ECO:0007669"/>
    <property type="project" value="UniProtKB-KW"/>
</dbReference>
<evidence type="ECO:0000256" key="2">
    <source>
        <dbReference type="ARBA" id="ARBA00022617"/>
    </source>
</evidence>
<dbReference type="SUPFAM" id="SSF48264">
    <property type="entry name" value="Cytochrome P450"/>
    <property type="match status" value="1"/>
</dbReference>
<name>A0A9P6IBQ5_9PEZI</name>
<dbReference type="InterPro" id="IPR002401">
    <property type="entry name" value="Cyt_P450_E_grp-I"/>
</dbReference>
<keyword evidence="7" id="KW-1133">Transmembrane helix</keyword>